<dbReference type="InterPro" id="IPR001279">
    <property type="entry name" value="Metallo-B-lactamas"/>
</dbReference>
<dbReference type="PANTHER" id="PTHR13754:SF13">
    <property type="entry name" value="METALLO-BETA-LACTAMASE SUPERFAMILY PROTEIN (AFU_ORTHOLOGUE AFUA_3G07630)"/>
    <property type="match status" value="1"/>
</dbReference>
<evidence type="ECO:0000313" key="3">
    <source>
        <dbReference type="Proteomes" id="UP000824101"/>
    </source>
</evidence>
<reference evidence="2" key="2">
    <citation type="submission" date="2021-04" db="EMBL/GenBank/DDBJ databases">
        <authorList>
            <person name="Gilroy R."/>
        </authorList>
    </citation>
    <scope>NUCLEOTIDE SEQUENCE</scope>
    <source>
        <strain evidence="2">ChiBcec1-1093</strain>
    </source>
</reference>
<dbReference type="Proteomes" id="UP000824101">
    <property type="component" value="Unassembled WGS sequence"/>
</dbReference>
<feature type="domain" description="Metallo-beta-lactamase" evidence="1">
    <location>
        <begin position="24"/>
        <end position="82"/>
    </location>
</feature>
<dbReference type="InterPro" id="IPR052926">
    <property type="entry name" value="Metallo-beta-lactamase_dom"/>
</dbReference>
<dbReference type="CDD" id="cd07713">
    <property type="entry name" value="DHPS-like_MBL-fold"/>
    <property type="match status" value="1"/>
</dbReference>
<dbReference type="EMBL" id="DXBC01000053">
    <property type="protein sequence ID" value="HIZ78869.1"/>
    <property type="molecule type" value="Genomic_DNA"/>
</dbReference>
<name>A0A9D2GFU9_9FIRM</name>
<dbReference type="Gene3D" id="3.60.15.10">
    <property type="entry name" value="Ribonuclease Z/Hydroxyacylglutathione hydrolase-like"/>
    <property type="match status" value="1"/>
</dbReference>
<evidence type="ECO:0000313" key="2">
    <source>
        <dbReference type="EMBL" id="HIZ78869.1"/>
    </source>
</evidence>
<accession>A0A9D2GFU9</accession>
<sequence length="276" mass="30471">MIRILTLLENQAGARKGLISEHGLSFAVDVDGIRILFDCGGSESTVRNGRLLNVTPVSADVLAFSHSHYDHAAGFPFLAEAGLRAKTVIGPHFFEEKYAAGGNGRYSYLGCGFSERELREHSASVTVNEKTVRLTPRAALETSFPRICRWETIPERFVKRTKSGLEPDDFEDEQCLVLELKDGLAVVTGCSHPGILNMVTEIRRRYQKPVTAVIGGIHLSGADSGRIERTVRELKAVGTKLMWCNHCSGSKVREIIERDPEITFEHLAAGDCVFLE</sequence>
<proteinExistence type="predicted"/>
<reference evidence="2" key="1">
    <citation type="journal article" date="2021" name="PeerJ">
        <title>Extensive microbial diversity within the chicken gut microbiome revealed by metagenomics and culture.</title>
        <authorList>
            <person name="Gilroy R."/>
            <person name="Ravi A."/>
            <person name="Getino M."/>
            <person name="Pursley I."/>
            <person name="Horton D.L."/>
            <person name="Alikhan N.F."/>
            <person name="Baker D."/>
            <person name="Gharbi K."/>
            <person name="Hall N."/>
            <person name="Watson M."/>
            <person name="Adriaenssens E.M."/>
            <person name="Foster-Nyarko E."/>
            <person name="Jarju S."/>
            <person name="Secka A."/>
            <person name="Antonio M."/>
            <person name="Oren A."/>
            <person name="Chaudhuri R.R."/>
            <person name="La Ragione R."/>
            <person name="Hildebrand F."/>
            <person name="Pallen M.J."/>
        </authorList>
    </citation>
    <scope>NUCLEOTIDE SEQUENCE</scope>
    <source>
        <strain evidence="2">ChiBcec1-1093</strain>
    </source>
</reference>
<dbReference type="PANTHER" id="PTHR13754">
    <property type="entry name" value="METALLO-BETA-LACTAMASE SUPERFAMILY PROTEIN"/>
    <property type="match status" value="1"/>
</dbReference>
<dbReference type="InterPro" id="IPR041712">
    <property type="entry name" value="DHPS-like_MBL-fold"/>
</dbReference>
<evidence type="ECO:0000259" key="1">
    <source>
        <dbReference type="Pfam" id="PF00753"/>
    </source>
</evidence>
<comment type="caution">
    <text evidence="2">The sequence shown here is derived from an EMBL/GenBank/DDBJ whole genome shotgun (WGS) entry which is preliminary data.</text>
</comment>
<dbReference type="AlphaFoldDB" id="A0A9D2GFU9"/>
<gene>
    <name evidence="2" type="ORF">IAA17_03695</name>
</gene>
<dbReference type="InterPro" id="IPR036866">
    <property type="entry name" value="RibonucZ/Hydroxyglut_hydro"/>
</dbReference>
<protein>
    <submittedName>
        <fullName evidence="2">MBL fold metallo-hydrolase</fullName>
    </submittedName>
</protein>
<dbReference type="GO" id="GO:0016740">
    <property type="term" value="F:transferase activity"/>
    <property type="evidence" value="ECO:0007669"/>
    <property type="project" value="TreeGrafter"/>
</dbReference>
<dbReference type="SUPFAM" id="SSF56281">
    <property type="entry name" value="Metallo-hydrolase/oxidoreductase"/>
    <property type="match status" value="1"/>
</dbReference>
<organism evidence="2 3">
    <name type="scientific">Candidatus Lachnoclostridium stercorigallinarum</name>
    <dbReference type="NCBI Taxonomy" id="2838634"/>
    <lineage>
        <taxon>Bacteria</taxon>
        <taxon>Bacillati</taxon>
        <taxon>Bacillota</taxon>
        <taxon>Clostridia</taxon>
        <taxon>Lachnospirales</taxon>
        <taxon>Lachnospiraceae</taxon>
    </lineage>
</organism>
<dbReference type="Pfam" id="PF00753">
    <property type="entry name" value="Lactamase_B"/>
    <property type="match status" value="1"/>
</dbReference>